<dbReference type="PROSITE" id="PS51367">
    <property type="entry name" value="THAUMATIN_2"/>
    <property type="match status" value="1"/>
</dbReference>
<sequence length="161" mass="16950">MNGGLELNPGQPINVNAPTGWSGRFWGRTGCFFDQSGKGYCATGNCGGGVAECAGAGGEPPATLAEFTLNSPLDFYDISLVDGFNIPVSVVPTGAVRGFACLAFNQPEYCCTGAYNNPNTCKPSNYSRVFKDSCPAAYSYAYDDSSSIFTCKGANYLITFC</sequence>
<dbReference type="AlphaFoldDB" id="A0A7J0FW12"/>
<reference evidence="2 3" key="1">
    <citation type="submission" date="2019-07" db="EMBL/GenBank/DDBJ databases">
        <title>De Novo Assembly of kiwifruit Actinidia rufa.</title>
        <authorList>
            <person name="Sugita-Konishi S."/>
            <person name="Sato K."/>
            <person name="Mori E."/>
            <person name="Abe Y."/>
            <person name="Kisaki G."/>
            <person name="Hamano K."/>
            <person name="Suezawa K."/>
            <person name="Otani M."/>
            <person name="Fukuda T."/>
            <person name="Manabe T."/>
            <person name="Gomi K."/>
            <person name="Tabuchi M."/>
            <person name="Akimitsu K."/>
            <person name="Kataoka I."/>
        </authorList>
    </citation>
    <scope>NUCLEOTIDE SEQUENCE [LARGE SCALE GENOMIC DNA]</scope>
    <source>
        <strain evidence="3">cv. Fuchu</strain>
    </source>
</reference>
<name>A0A7J0FW12_9ERIC</name>
<keyword evidence="1" id="KW-1015">Disulfide bond</keyword>
<comment type="caution">
    <text evidence="2">The sequence shown here is derived from an EMBL/GenBank/DDBJ whole genome shotgun (WGS) entry which is preliminary data.</text>
</comment>
<dbReference type="InterPro" id="IPR001938">
    <property type="entry name" value="Thaumatin"/>
</dbReference>
<dbReference type="EMBL" id="BJWL01000015">
    <property type="protein sequence ID" value="GFZ02774.1"/>
    <property type="molecule type" value="Genomic_DNA"/>
</dbReference>
<dbReference type="PRINTS" id="PR00347">
    <property type="entry name" value="THAUMATIN"/>
</dbReference>
<feature type="disulfide bond" evidence="1">
    <location>
        <begin position="31"/>
        <end position="41"/>
    </location>
</feature>
<organism evidence="2 3">
    <name type="scientific">Actinidia rufa</name>
    <dbReference type="NCBI Taxonomy" id="165716"/>
    <lineage>
        <taxon>Eukaryota</taxon>
        <taxon>Viridiplantae</taxon>
        <taxon>Streptophyta</taxon>
        <taxon>Embryophyta</taxon>
        <taxon>Tracheophyta</taxon>
        <taxon>Spermatophyta</taxon>
        <taxon>Magnoliopsida</taxon>
        <taxon>eudicotyledons</taxon>
        <taxon>Gunneridae</taxon>
        <taxon>Pentapetalae</taxon>
        <taxon>asterids</taxon>
        <taxon>Ericales</taxon>
        <taxon>Actinidiaceae</taxon>
        <taxon>Actinidia</taxon>
    </lineage>
</organism>
<dbReference type="InterPro" id="IPR037176">
    <property type="entry name" value="Osmotin/thaumatin-like_sf"/>
</dbReference>
<keyword evidence="3" id="KW-1185">Reference proteome</keyword>
<dbReference type="Gene3D" id="2.60.110.10">
    <property type="entry name" value="Thaumatin"/>
    <property type="match status" value="2"/>
</dbReference>
<feature type="disulfide bond" evidence="1">
    <location>
        <begin position="111"/>
        <end position="121"/>
    </location>
</feature>
<dbReference type="SUPFAM" id="SSF49870">
    <property type="entry name" value="Osmotin, thaumatin-like protein"/>
    <property type="match status" value="1"/>
</dbReference>
<dbReference type="Pfam" id="PF00314">
    <property type="entry name" value="Thaumatin"/>
    <property type="match status" value="2"/>
</dbReference>
<dbReference type="PIRSF" id="PIRSF002703">
    <property type="entry name" value="Thaumatin"/>
    <property type="match status" value="1"/>
</dbReference>
<evidence type="ECO:0000313" key="2">
    <source>
        <dbReference type="EMBL" id="GFZ02774.1"/>
    </source>
</evidence>
<dbReference type="SMART" id="SM00205">
    <property type="entry name" value="THN"/>
    <property type="match status" value="1"/>
</dbReference>
<feature type="disulfide bond" evidence="1">
    <location>
        <begin position="101"/>
        <end position="110"/>
    </location>
</feature>
<dbReference type="Proteomes" id="UP000585474">
    <property type="component" value="Unassembled WGS sequence"/>
</dbReference>
<feature type="disulfide bond" evidence="1">
    <location>
        <begin position="46"/>
        <end position="53"/>
    </location>
</feature>
<dbReference type="OrthoDB" id="430315at2759"/>
<evidence type="ECO:0000256" key="1">
    <source>
        <dbReference type="PIRSR" id="PIRSR002703-1"/>
    </source>
</evidence>
<dbReference type="PANTHER" id="PTHR31048">
    <property type="entry name" value="OS03G0233200 PROTEIN"/>
    <property type="match status" value="1"/>
</dbReference>
<proteinExistence type="predicted"/>
<gene>
    <name evidence="2" type="ORF">Acr_15g0013820</name>
</gene>
<protein>
    <submittedName>
        <fullName evidence="2">Pathogenesis-related thaumatin superfamily protein</fullName>
    </submittedName>
</protein>
<accession>A0A7J0FW12</accession>
<evidence type="ECO:0000313" key="3">
    <source>
        <dbReference type="Proteomes" id="UP000585474"/>
    </source>
</evidence>